<dbReference type="Proteomes" id="UP000095287">
    <property type="component" value="Unplaced"/>
</dbReference>
<accession>A0A1I7YPS2</accession>
<feature type="compositionally biased region" description="Basic and acidic residues" evidence="1">
    <location>
        <begin position="42"/>
        <end position="63"/>
    </location>
</feature>
<evidence type="ECO:0000313" key="2">
    <source>
        <dbReference type="Proteomes" id="UP000095287"/>
    </source>
</evidence>
<organism evidence="2 3">
    <name type="scientific">Steinernema glaseri</name>
    <dbReference type="NCBI Taxonomy" id="37863"/>
    <lineage>
        <taxon>Eukaryota</taxon>
        <taxon>Metazoa</taxon>
        <taxon>Ecdysozoa</taxon>
        <taxon>Nematoda</taxon>
        <taxon>Chromadorea</taxon>
        <taxon>Rhabditida</taxon>
        <taxon>Tylenchina</taxon>
        <taxon>Panagrolaimomorpha</taxon>
        <taxon>Strongyloidoidea</taxon>
        <taxon>Steinernematidae</taxon>
        <taxon>Steinernema</taxon>
    </lineage>
</organism>
<evidence type="ECO:0000313" key="3">
    <source>
        <dbReference type="WBParaSite" id="L893_g18466.t1"/>
    </source>
</evidence>
<dbReference type="AlphaFoldDB" id="A0A1I7YPS2"/>
<dbReference type="WBParaSite" id="L893_g18466.t1">
    <property type="protein sequence ID" value="L893_g18466.t1"/>
    <property type="gene ID" value="L893_g18466"/>
</dbReference>
<protein>
    <submittedName>
        <fullName evidence="3">DUF4833 domain-containing protein</fullName>
    </submittedName>
</protein>
<feature type="region of interest" description="Disordered" evidence="1">
    <location>
        <begin position="42"/>
        <end position="78"/>
    </location>
</feature>
<name>A0A1I7YPS2_9BILA</name>
<proteinExistence type="predicted"/>
<keyword evidence="2" id="KW-1185">Reference proteome</keyword>
<reference evidence="3" key="1">
    <citation type="submission" date="2016-11" db="UniProtKB">
        <authorList>
            <consortium name="WormBaseParasite"/>
        </authorList>
    </citation>
    <scope>IDENTIFICATION</scope>
</reference>
<evidence type="ECO:0000256" key="1">
    <source>
        <dbReference type="SAM" id="MobiDB-lite"/>
    </source>
</evidence>
<sequence>MYSVKDYVIVRNLSGQDTSLSLKIQYTRLFFQRFGDPRFRARTRQADGADDAIRAGESREKYSLPKGAGATQREEASP</sequence>